<keyword evidence="1" id="KW-1133">Transmembrane helix</keyword>
<protein>
    <submittedName>
        <fullName evidence="2">Uncharacterized protein</fullName>
    </submittedName>
</protein>
<feature type="transmembrane region" description="Helical" evidence="1">
    <location>
        <begin position="86"/>
        <end position="105"/>
    </location>
</feature>
<evidence type="ECO:0000313" key="2">
    <source>
        <dbReference type="EMBL" id="SER17575.1"/>
    </source>
</evidence>
<feature type="transmembrane region" description="Helical" evidence="1">
    <location>
        <begin position="111"/>
        <end position="131"/>
    </location>
</feature>
<evidence type="ECO:0000256" key="1">
    <source>
        <dbReference type="SAM" id="Phobius"/>
    </source>
</evidence>
<sequence>MKLHKLNQERLTILSLWSGVNLSLVVYLLQPITISLLLCLPLSLAIAYLYFAFWKLSFSFSQDGSMSGFIGNFIDGEHPHEYQNRVLLKLAASCLIGAIISLALYKVGIVIYAVAVLSYVLLSFFLLPILLRVKFYWK</sequence>
<name>A0A1H9M263_9BACT</name>
<organism evidence="2 3">
    <name type="scientific">Neolewinella agarilytica</name>
    <dbReference type="NCBI Taxonomy" id="478744"/>
    <lineage>
        <taxon>Bacteria</taxon>
        <taxon>Pseudomonadati</taxon>
        <taxon>Bacteroidota</taxon>
        <taxon>Saprospiria</taxon>
        <taxon>Saprospirales</taxon>
        <taxon>Lewinellaceae</taxon>
        <taxon>Neolewinella</taxon>
    </lineage>
</organism>
<proteinExistence type="predicted"/>
<feature type="transmembrane region" description="Helical" evidence="1">
    <location>
        <begin position="35"/>
        <end position="53"/>
    </location>
</feature>
<dbReference type="Proteomes" id="UP000199021">
    <property type="component" value="Unassembled WGS sequence"/>
</dbReference>
<keyword evidence="1" id="KW-0812">Transmembrane</keyword>
<evidence type="ECO:0000313" key="3">
    <source>
        <dbReference type="Proteomes" id="UP000199021"/>
    </source>
</evidence>
<keyword evidence="1" id="KW-0472">Membrane</keyword>
<dbReference type="InParanoid" id="A0A1H9M263"/>
<feature type="transmembrane region" description="Helical" evidence="1">
    <location>
        <begin position="12"/>
        <end position="29"/>
    </location>
</feature>
<reference evidence="3" key="1">
    <citation type="submission" date="2016-10" db="EMBL/GenBank/DDBJ databases">
        <authorList>
            <person name="Varghese N."/>
            <person name="Submissions S."/>
        </authorList>
    </citation>
    <scope>NUCLEOTIDE SEQUENCE [LARGE SCALE GENOMIC DNA]</scope>
    <source>
        <strain evidence="3">DSM 24740</strain>
    </source>
</reference>
<dbReference type="EMBL" id="FOFB01000026">
    <property type="protein sequence ID" value="SER17575.1"/>
    <property type="molecule type" value="Genomic_DNA"/>
</dbReference>
<dbReference type="RefSeq" id="WP_090171981.1">
    <property type="nucleotide sequence ID" value="NZ_FOFB01000026.1"/>
</dbReference>
<accession>A0A1H9M263</accession>
<dbReference type="AlphaFoldDB" id="A0A1H9M263"/>
<gene>
    <name evidence="2" type="ORF">SAMN05444359_12682</name>
</gene>
<keyword evidence="3" id="KW-1185">Reference proteome</keyword>